<dbReference type="AlphaFoldDB" id="A0ABD3E8E9"/>
<accession>A0ABD3E8E9</accession>
<sequence>MGDSPRESSIVGGEVSKLVEQAKELQEAAAALISRTSSEEDALRQRVATLDSRMKSFRSSVNTDK</sequence>
<protein>
    <submittedName>
        <fullName evidence="1">Uncharacterized protein</fullName>
    </submittedName>
</protein>
<evidence type="ECO:0000313" key="2">
    <source>
        <dbReference type="Proteomes" id="UP001632038"/>
    </source>
</evidence>
<dbReference type="Proteomes" id="UP001632038">
    <property type="component" value="Unassembled WGS sequence"/>
</dbReference>
<proteinExistence type="predicted"/>
<organism evidence="1 2">
    <name type="scientific">Castilleja foliolosa</name>
    <dbReference type="NCBI Taxonomy" id="1961234"/>
    <lineage>
        <taxon>Eukaryota</taxon>
        <taxon>Viridiplantae</taxon>
        <taxon>Streptophyta</taxon>
        <taxon>Embryophyta</taxon>
        <taxon>Tracheophyta</taxon>
        <taxon>Spermatophyta</taxon>
        <taxon>Magnoliopsida</taxon>
        <taxon>eudicotyledons</taxon>
        <taxon>Gunneridae</taxon>
        <taxon>Pentapetalae</taxon>
        <taxon>asterids</taxon>
        <taxon>lamiids</taxon>
        <taxon>Lamiales</taxon>
        <taxon>Orobanchaceae</taxon>
        <taxon>Pedicularideae</taxon>
        <taxon>Castillejinae</taxon>
        <taxon>Castilleja</taxon>
    </lineage>
</organism>
<reference evidence="2" key="1">
    <citation type="journal article" date="2024" name="IScience">
        <title>Strigolactones Initiate the Formation of Haustorium-like Structures in Castilleja.</title>
        <authorList>
            <person name="Buerger M."/>
            <person name="Peterson D."/>
            <person name="Chory J."/>
        </authorList>
    </citation>
    <scope>NUCLEOTIDE SEQUENCE [LARGE SCALE GENOMIC DNA]</scope>
</reference>
<keyword evidence="2" id="KW-1185">Reference proteome</keyword>
<dbReference type="EMBL" id="JAVIJP010000007">
    <property type="protein sequence ID" value="KAL3650613.1"/>
    <property type="molecule type" value="Genomic_DNA"/>
</dbReference>
<name>A0ABD3E8E9_9LAMI</name>
<comment type="caution">
    <text evidence="1">The sequence shown here is derived from an EMBL/GenBank/DDBJ whole genome shotgun (WGS) entry which is preliminary data.</text>
</comment>
<evidence type="ECO:0000313" key="1">
    <source>
        <dbReference type="EMBL" id="KAL3650613.1"/>
    </source>
</evidence>
<gene>
    <name evidence="1" type="ORF">CASFOL_007016</name>
</gene>